<keyword evidence="9 11" id="KW-0786">Thiamine pyrophosphate</keyword>
<dbReference type="GO" id="GO:0009099">
    <property type="term" value="P:L-valine biosynthetic process"/>
    <property type="evidence" value="ECO:0007669"/>
    <property type="project" value="UniProtKB-UniPathway"/>
</dbReference>
<name>A0A0P8ADS0_9RHOB</name>
<dbReference type="Proteomes" id="UP000182045">
    <property type="component" value="Unassembled WGS sequence"/>
</dbReference>
<feature type="domain" description="Thiamine pyrophosphate enzyme central" evidence="12">
    <location>
        <begin position="195"/>
        <end position="331"/>
    </location>
</feature>
<protein>
    <recommendedName>
        <fullName evidence="4 11">Acetolactate synthase</fullName>
        <ecNumber evidence="4 11">2.2.1.6</ecNumber>
    </recommendedName>
</protein>
<dbReference type="InterPro" id="IPR012846">
    <property type="entry name" value="Acetolactate_synth_lsu"/>
</dbReference>
<evidence type="ECO:0000313" key="18">
    <source>
        <dbReference type="Proteomes" id="UP000182045"/>
    </source>
</evidence>
<evidence type="ECO:0000256" key="11">
    <source>
        <dbReference type="RuleBase" id="RU003591"/>
    </source>
</evidence>
<dbReference type="Proteomes" id="UP000050413">
    <property type="component" value="Unassembled WGS sequence"/>
</dbReference>
<dbReference type="GO" id="GO:0050660">
    <property type="term" value="F:flavin adenine dinucleotide binding"/>
    <property type="evidence" value="ECO:0007669"/>
    <property type="project" value="InterPro"/>
</dbReference>
<dbReference type="GO" id="GO:0030976">
    <property type="term" value="F:thiamine pyrophosphate binding"/>
    <property type="evidence" value="ECO:0007669"/>
    <property type="project" value="UniProtKB-UniRule"/>
</dbReference>
<evidence type="ECO:0000259" key="14">
    <source>
        <dbReference type="Pfam" id="PF02776"/>
    </source>
</evidence>
<comment type="catalytic activity">
    <reaction evidence="11">
        <text>2 pyruvate + H(+) = (2S)-2-acetolactate + CO2</text>
        <dbReference type="Rhea" id="RHEA:25249"/>
        <dbReference type="ChEBI" id="CHEBI:15361"/>
        <dbReference type="ChEBI" id="CHEBI:15378"/>
        <dbReference type="ChEBI" id="CHEBI:16526"/>
        <dbReference type="ChEBI" id="CHEBI:58476"/>
        <dbReference type="EC" id="2.2.1.6"/>
    </reaction>
</comment>
<dbReference type="InterPro" id="IPR011766">
    <property type="entry name" value="TPP_enzyme_TPP-bd"/>
</dbReference>
<keyword evidence="5 11" id="KW-0028">Amino-acid biosynthesis</keyword>
<dbReference type="SUPFAM" id="SSF52518">
    <property type="entry name" value="Thiamin diphosphate-binding fold (THDP-binding)"/>
    <property type="match status" value="2"/>
</dbReference>
<evidence type="ECO:0000256" key="8">
    <source>
        <dbReference type="ARBA" id="ARBA00022842"/>
    </source>
</evidence>
<dbReference type="InterPro" id="IPR012000">
    <property type="entry name" value="Thiamin_PyroP_enz_cen_dom"/>
</dbReference>
<dbReference type="AlphaFoldDB" id="A0A0P8ADS0"/>
<dbReference type="FunFam" id="3.40.50.970:FF:000007">
    <property type="entry name" value="Acetolactate synthase"/>
    <property type="match status" value="1"/>
</dbReference>
<keyword evidence="8 11" id="KW-0460">Magnesium</keyword>
<dbReference type="Gene3D" id="3.40.50.1220">
    <property type="entry name" value="TPP-binding domain"/>
    <property type="match status" value="1"/>
</dbReference>
<keyword evidence="10 11" id="KW-0100">Branched-chain amino acid biosynthesis</keyword>
<evidence type="ECO:0000256" key="3">
    <source>
        <dbReference type="ARBA" id="ARBA00007812"/>
    </source>
</evidence>
<feature type="domain" description="Thiamine pyrophosphate enzyme TPP-binding" evidence="13">
    <location>
        <begin position="397"/>
        <end position="544"/>
    </location>
</feature>
<dbReference type="SUPFAM" id="SSF52467">
    <property type="entry name" value="DHS-like NAD/FAD-binding domain"/>
    <property type="match status" value="1"/>
</dbReference>
<evidence type="ECO:0000313" key="15">
    <source>
        <dbReference type="EMBL" id="CUX79659.1"/>
    </source>
</evidence>
<dbReference type="STRING" id="1666912.Ga0058931_0343"/>
<accession>A0A0P8ADS0</accession>
<reference evidence="15 18" key="2">
    <citation type="submission" date="2016-01" db="EMBL/GenBank/DDBJ databases">
        <authorList>
            <person name="Varghese N."/>
        </authorList>
    </citation>
    <scope>NUCLEOTIDE SEQUENCE [LARGE SCALE GENOMIC DNA]</scope>
    <source>
        <strain evidence="15 18">HL-91</strain>
    </source>
</reference>
<evidence type="ECO:0000259" key="13">
    <source>
        <dbReference type="Pfam" id="PF02775"/>
    </source>
</evidence>
<comment type="pathway">
    <text evidence="1 11">Amino-acid biosynthesis; L-isoleucine biosynthesis; L-isoleucine from 2-oxobutanoate: step 1/4.</text>
</comment>
<dbReference type="InterPro" id="IPR012001">
    <property type="entry name" value="Thiamin_PyroP_enz_TPP-bd_dom"/>
</dbReference>
<dbReference type="NCBIfam" id="TIGR00118">
    <property type="entry name" value="acolac_lg"/>
    <property type="match status" value="1"/>
</dbReference>
<dbReference type="PANTHER" id="PTHR18968">
    <property type="entry name" value="THIAMINE PYROPHOSPHATE ENZYMES"/>
    <property type="match status" value="1"/>
</dbReference>
<dbReference type="Gene3D" id="3.40.50.970">
    <property type="match status" value="2"/>
</dbReference>
<dbReference type="PANTHER" id="PTHR18968:SF13">
    <property type="entry name" value="ACETOLACTATE SYNTHASE CATALYTIC SUBUNIT, MITOCHONDRIAL"/>
    <property type="match status" value="1"/>
</dbReference>
<dbReference type="EMBL" id="FBYC01000001">
    <property type="protein sequence ID" value="CUX79659.1"/>
    <property type="molecule type" value="Genomic_DNA"/>
</dbReference>
<dbReference type="EMBL" id="LJSG01000012">
    <property type="protein sequence ID" value="KPP92364.1"/>
    <property type="molecule type" value="Genomic_DNA"/>
</dbReference>
<organism evidence="16 17">
    <name type="scientific">Roseibaca calidilacus</name>
    <dbReference type="NCBI Taxonomy" id="1666912"/>
    <lineage>
        <taxon>Bacteria</taxon>
        <taxon>Pseudomonadati</taxon>
        <taxon>Pseudomonadota</taxon>
        <taxon>Alphaproteobacteria</taxon>
        <taxon>Rhodobacterales</taxon>
        <taxon>Paracoccaceae</taxon>
        <taxon>Roseinatronobacter</taxon>
    </lineage>
</organism>
<evidence type="ECO:0000256" key="7">
    <source>
        <dbReference type="ARBA" id="ARBA00022723"/>
    </source>
</evidence>
<evidence type="ECO:0000313" key="17">
    <source>
        <dbReference type="Proteomes" id="UP000050413"/>
    </source>
</evidence>
<dbReference type="InterPro" id="IPR029035">
    <property type="entry name" value="DHS-like_NAD/FAD-binding_dom"/>
</dbReference>
<dbReference type="InterPro" id="IPR029061">
    <property type="entry name" value="THDP-binding"/>
</dbReference>
<keyword evidence="6 11" id="KW-0808">Transferase</keyword>
<comment type="cofactor">
    <cofactor evidence="11">
        <name>thiamine diphosphate</name>
        <dbReference type="ChEBI" id="CHEBI:58937"/>
    </cofactor>
    <text evidence="11">Binds 1 thiamine pyrophosphate per subunit.</text>
</comment>
<comment type="cofactor">
    <cofactor evidence="11">
        <name>Mg(2+)</name>
        <dbReference type="ChEBI" id="CHEBI:18420"/>
    </cofactor>
    <text evidence="11">Binds 1 Mg(2+) ion per subunit.</text>
</comment>
<dbReference type="GO" id="GO:0003984">
    <property type="term" value="F:acetolactate synthase activity"/>
    <property type="evidence" value="ECO:0007669"/>
    <property type="project" value="UniProtKB-EC"/>
</dbReference>
<evidence type="ECO:0000256" key="4">
    <source>
        <dbReference type="ARBA" id="ARBA00013145"/>
    </source>
</evidence>
<keyword evidence="7 11" id="KW-0479">Metal-binding</keyword>
<dbReference type="Pfam" id="PF02776">
    <property type="entry name" value="TPP_enzyme_N"/>
    <property type="match status" value="1"/>
</dbReference>
<dbReference type="InterPro" id="IPR045229">
    <property type="entry name" value="TPP_enz"/>
</dbReference>
<comment type="pathway">
    <text evidence="2 11">Amino-acid biosynthesis; L-valine biosynthesis; L-valine from pyruvate: step 1/4.</text>
</comment>
<evidence type="ECO:0000256" key="10">
    <source>
        <dbReference type="ARBA" id="ARBA00023304"/>
    </source>
</evidence>
<evidence type="ECO:0000256" key="2">
    <source>
        <dbReference type="ARBA" id="ARBA00005025"/>
    </source>
</evidence>
<dbReference type="UniPathway" id="UPA00049">
    <property type="reaction ID" value="UER00059"/>
</dbReference>
<dbReference type="UniPathway" id="UPA00047">
    <property type="reaction ID" value="UER00055"/>
</dbReference>
<dbReference type="GO" id="GO:0000287">
    <property type="term" value="F:magnesium ion binding"/>
    <property type="evidence" value="ECO:0007669"/>
    <property type="project" value="UniProtKB-UniRule"/>
</dbReference>
<comment type="similarity">
    <text evidence="3 11">Belongs to the TPP enzyme family.</text>
</comment>
<dbReference type="CDD" id="cd02015">
    <property type="entry name" value="TPP_AHAS"/>
    <property type="match status" value="1"/>
</dbReference>
<comment type="caution">
    <text evidence="16">The sequence shown here is derived from an EMBL/GenBank/DDBJ whole genome shotgun (WGS) entry which is preliminary data.</text>
</comment>
<sequence length="584" mass="63682">MTRQMTGAKMVIEALKDQGVEVVFGYPGGAVLPIYDELFQQNDIRHILVRHEQGAIHAAEGYARSTGKPGVVLVTSGPGATNTVTGIVDALMDSIPIVVLTGQVPTFMIGSDAFQEGDTVGITRPCTKMNWLVKETDKLAGTIHEAFHVATSGRPGPVLVDIPKDVQFATGVYKEKAETRTAHYAPRTKGDPEMIARMVELIETAERPVFYTGGGVINSGDRATELLRAWAEATGFPVTSTLMGLGCYPASGKAWLGMLGMHGTYQANWAMHDCDLMLNIGARFDDRITGRINAFSPGSTKVHIDIDPSSLNKVIHTHVPIVGDVAEVLEEAFALWKSRGSKVNREALAKWWKQIDEWRAVDCLAYKPGVNAIRPQHAVARLEALTKGMDRYITTEVGQHQMWAAQYLGFEGPNRWMTSGGLGTMGYGVPASIGVQIAHPEALVINVAGEASWLMNMQEMGTAVQYRAPVKQFILNNERLGMVRQWQELLHGERYSSSWSEALPDFVKLADAFGCKGIRCDNEADLDDAIREMLAYDGPVIFDCIVEKHENCFPMIPSGNAHNDMLLGDAETQGVIGAKGAVLV</sequence>
<proteinExistence type="inferred from homology"/>
<dbReference type="OrthoDB" id="4494979at2"/>
<evidence type="ECO:0000256" key="5">
    <source>
        <dbReference type="ARBA" id="ARBA00022605"/>
    </source>
</evidence>
<evidence type="ECO:0000256" key="9">
    <source>
        <dbReference type="ARBA" id="ARBA00023052"/>
    </source>
</evidence>
<dbReference type="EC" id="2.2.1.6" evidence="4 11"/>
<dbReference type="InterPro" id="IPR039368">
    <property type="entry name" value="AHAS_TPP"/>
</dbReference>
<dbReference type="CDD" id="cd07035">
    <property type="entry name" value="TPP_PYR_POX_like"/>
    <property type="match status" value="1"/>
</dbReference>
<evidence type="ECO:0000256" key="6">
    <source>
        <dbReference type="ARBA" id="ARBA00022679"/>
    </source>
</evidence>
<reference evidence="16 17" key="1">
    <citation type="submission" date="2015-09" db="EMBL/GenBank/DDBJ databases">
        <title>Identification and resolution of microdiversity through metagenomic sequencing of parallel consortia.</title>
        <authorList>
            <person name="Nelson W.C."/>
            <person name="Romine M.F."/>
            <person name="Lindemann S.R."/>
        </authorList>
    </citation>
    <scope>NUCLEOTIDE SEQUENCE [LARGE SCALE GENOMIC DNA]</scope>
    <source>
        <strain evidence="16">HL-91</strain>
    </source>
</reference>
<dbReference type="Pfam" id="PF00205">
    <property type="entry name" value="TPP_enzyme_M"/>
    <property type="match status" value="1"/>
</dbReference>
<dbReference type="GO" id="GO:0009097">
    <property type="term" value="P:isoleucine biosynthetic process"/>
    <property type="evidence" value="ECO:0007669"/>
    <property type="project" value="UniProtKB-UniPathway"/>
</dbReference>
<gene>
    <name evidence="16" type="primary">ilvB</name>
    <name evidence="15" type="ORF">Ga0058931_0343</name>
    <name evidence="16" type="ORF">HLUCCA05_08770</name>
</gene>
<feature type="domain" description="Thiamine pyrophosphate enzyme N-terminal TPP-binding" evidence="14">
    <location>
        <begin position="5"/>
        <end position="120"/>
    </location>
</feature>
<evidence type="ECO:0000313" key="16">
    <source>
        <dbReference type="EMBL" id="KPP92364.1"/>
    </source>
</evidence>
<keyword evidence="18" id="KW-1185">Reference proteome</keyword>
<dbReference type="GO" id="GO:0005948">
    <property type="term" value="C:acetolactate synthase complex"/>
    <property type="evidence" value="ECO:0007669"/>
    <property type="project" value="TreeGrafter"/>
</dbReference>
<dbReference type="FunFam" id="3.40.50.1220:FF:000008">
    <property type="entry name" value="Acetolactate synthase"/>
    <property type="match status" value="1"/>
</dbReference>
<dbReference type="PATRIC" id="fig|1666912.4.peg.897"/>
<dbReference type="NCBIfam" id="NF006581">
    <property type="entry name" value="PRK09107.1"/>
    <property type="match status" value="1"/>
</dbReference>
<dbReference type="Pfam" id="PF02775">
    <property type="entry name" value="TPP_enzyme_C"/>
    <property type="match status" value="1"/>
</dbReference>
<dbReference type="RefSeq" id="WP_072244717.1">
    <property type="nucleotide sequence ID" value="NZ_FBYC01000001.1"/>
</dbReference>
<evidence type="ECO:0000256" key="1">
    <source>
        <dbReference type="ARBA" id="ARBA00004974"/>
    </source>
</evidence>
<evidence type="ECO:0000259" key="12">
    <source>
        <dbReference type="Pfam" id="PF00205"/>
    </source>
</evidence>